<name>A0ABY9KUU9_9BACI</name>
<dbReference type="EMBL" id="CP129113">
    <property type="protein sequence ID" value="WLV24651.1"/>
    <property type="molecule type" value="Genomic_DNA"/>
</dbReference>
<dbReference type="RefSeq" id="WP_348027894.1">
    <property type="nucleotide sequence ID" value="NZ_CP129113.1"/>
</dbReference>
<keyword evidence="3" id="KW-1185">Reference proteome</keyword>
<dbReference type="Pfam" id="PF03235">
    <property type="entry name" value="GmrSD_N"/>
    <property type="match status" value="1"/>
</dbReference>
<gene>
    <name evidence="2" type="ORF">QR721_13575</name>
</gene>
<organism evidence="2 3">
    <name type="scientific">Aciduricibacillus chroicocephali</name>
    <dbReference type="NCBI Taxonomy" id="3054939"/>
    <lineage>
        <taxon>Bacteria</taxon>
        <taxon>Bacillati</taxon>
        <taxon>Bacillota</taxon>
        <taxon>Bacilli</taxon>
        <taxon>Bacillales</taxon>
        <taxon>Bacillaceae</taxon>
        <taxon>Aciduricibacillus</taxon>
    </lineage>
</organism>
<proteinExistence type="predicted"/>
<dbReference type="PANTHER" id="PTHR37292:SF2">
    <property type="entry name" value="DUF262 DOMAIN-CONTAINING PROTEIN"/>
    <property type="match status" value="1"/>
</dbReference>
<evidence type="ECO:0000259" key="1">
    <source>
        <dbReference type="Pfam" id="PF03235"/>
    </source>
</evidence>
<sequence length="584" mass="68760">MSFQAPITIAQAIENIEQNRYLLPAIQREFEWTDESIEWLFDSIMQDYPISSFLFWRVEGQTKNEYKFYRFLKEYREYFKTHNEEMDTNGLHDFTAVLDGQQRLTSIYIGLKGSYAYKKPRVRWKDNEDNIPTRKLYLNILEPQKDSEDGSLYEFRFLTNKQYASHPEKWFKVGDIMNLANAFEFNKFLDNKGYKDSQFTYETLAKLHEKIHTTFSINYFLEKEQSLDKALNIFIRINSGGEPLSFSDLIMSIAIANWTVKDARKEIYGLVDEVRDEGFSITKDFILKTFLYLHSKDIKFKVSNFSSDNAIVFEKHWEDIRNSILSAFQLVKRFGYFDSTLTSKNALIPIIYYMYHRGDSQKIVSTKQYEADRKIIKKWLNLALVSRVFGGQADTVLMSIRSVFTTKLEAEKIKSTITQFPAKEIVLKLKGTTKEMTLNEEYIENLLLTQKDDNLAFSLLALLYPNLDYQNGVFHKDHVHPISQFKKENLQTKGIDINEHELYLDAYSNNSILNLQMLDANENMSKQDRSLKEWVEHESKKQGISIQKMCETHLIPENCLEFTDFPQFIEEREVLLKTKLKAIF</sequence>
<protein>
    <submittedName>
        <fullName evidence="2">DUF262 domain-containing protein</fullName>
    </submittedName>
</protein>
<accession>A0ABY9KUU9</accession>
<evidence type="ECO:0000313" key="3">
    <source>
        <dbReference type="Proteomes" id="UP001180087"/>
    </source>
</evidence>
<evidence type="ECO:0000313" key="2">
    <source>
        <dbReference type="EMBL" id="WLV24651.1"/>
    </source>
</evidence>
<dbReference type="InterPro" id="IPR004919">
    <property type="entry name" value="GmrSD_N"/>
</dbReference>
<dbReference type="Proteomes" id="UP001180087">
    <property type="component" value="Chromosome"/>
</dbReference>
<dbReference type="PANTHER" id="PTHR37292">
    <property type="entry name" value="VNG6097C"/>
    <property type="match status" value="1"/>
</dbReference>
<feature type="domain" description="GmrSD restriction endonucleases N-terminal" evidence="1">
    <location>
        <begin position="10"/>
        <end position="253"/>
    </location>
</feature>
<reference evidence="2" key="1">
    <citation type="submission" date="2023-06" db="EMBL/GenBank/DDBJ databases">
        <title>A Treasure from Seagulls: Isolation and Description of Aciduricobacillus qingdaonensis gen. nov., sp. nov., a Rare Obligately Uric Acid-utilizing Member in the Family Bacillaceae.</title>
        <authorList>
            <person name="Liu W."/>
            <person name="Wang B."/>
        </authorList>
    </citation>
    <scope>NUCLEOTIDE SEQUENCE</scope>
    <source>
        <strain evidence="2">44XB</strain>
    </source>
</reference>